<keyword evidence="2" id="KW-1185">Reference proteome</keyword>
<name>A0A1D3D304_9EIME</name>
<gene>
    <name evidence="1" type="ORF">cyc_07656</name>
</gene>
<dbReference type="InParanoid" id="A0A1D3D304"/>
<accession>A0A1D3D304</accession>
<sequence>MSTAAHAEQGVLNPPTAGLYRLQQRSSLRGRRRLMDLRNQPLRFPASLALQQKPPEQKFSLKMQQQRQRKCVSPPD</sequence>
<comment type="caution">
    <text evidence="1">The sequence shown here is derived from an EMBL/GenBank/DDBJ whole genome shotgun (WGS) entry which is preliminary data.</text>
</comment>
<reference evidence="1 2" key="1">
    <citation type="journal article" date="2016" name="BMC Genomics">
        <title>Comparative genomics reveals Cyclospora cayetanensis possesses coccidia-like metabolism and invasion components but unique surface antigens.</title>
        <authorList>
            <person name="Liu S."/>
            <person name="Wang L."/>
            <person name="Zheng H."/>
            <person name="Xu Z."/>
            <person name="Roellig D.M."/>
            <person name="Li N."/>
            <person name="Frace M.A."/>
            <person name="Tang K."/>
            <person name="Arrowood M.J."/>
            <person name="Moss D.M."/>
            <person name="Zhang L."/>
            <person name="Feng Y."/>
            <person name="Xiao L."/>
        </authorList>
    </citation>
    <scope>NUCLEOTIDE SEQUENCE [LARGE SCALE GENOMIC DNA]</scope>
    <source>
        <strain evidence="1 2">CHN_HEN01</strain>
    </source>
</reference>
<evidence type="ECO:0000313" key="2">
    <source>
        <dbReference type="Proteomes" id="UP000095192"/>
    </source>
</evidence>
<dbReference type="VEuPathDB" id="ToxoDB:cyc_07656"/>
<protein>
    <submittedName>
        <fullName evidence="1">Uncharacterized protein</fullName>
    </submittedName>
</protein>
<dbReference type="Proteomes" id="UP000095192">
    <property type="component" value="Unassembled WGS sequence"/>
</dbReference>
<organism evidence="1 2">
    <name type="scientific">Cyclospora cayetanensis</name>
    <dbReference type="NCBI Taxonomy" id="88456"/>
    <lineage>
        <taxon>Eukaryota</taxon>
        <taxon>Sar</taxon>
        <taxon>Alveolata</taxon>
        <taxon>Apicomplexa</taxon>
        <taxon>Conoidasida</taxon>
        <taxon>Coccidia</taxon>
        <taxon>Eucoccidiorida</taxon>
        <taxon>Eimeriorina</taxon>
        <taxon>Eimeriidae</taxon>
        <taxon>Cyclospora</taxon>
    </lineage>
</organism>
<dbReference type="EMBL" id="JROU02000969">
    <property type="protein sequence ID" value="OEH77823.1"/>
    <property type="molecule type" value="Genomic_DNA"/>
</dbReference>
<proteinExistence type="predicted"/>
<dbReference type="AlphaFoldDB" id="A0A1D3D304"/>
<evidence type="ECO:0000313" key="1">
    <source>
        <dbReference type="EMBL" id="OEH77823.1"/>
    </source>
</evidence>